<gene>
    <name evidence="2" type="ORF">NOO_LOCUS13160</name>
</gene>
<organism evidence="4">
    <name type="scientific">Onchocerca ochengi</name>
    <name type="common">Filarial nematode worm</name>
    <dbReference type="NCBI Taxonomy" id="42157"/>
    <lineage>
        <taxon>Eukaryota</taxon>
        <taxon>Metazoa</taxon>
        <taxon>Ecdysozoa</taxon>
        <taxon>Nematoda</taxon>
        <taxon>Chromadorea</taxon>
        <taxon>Rhabditida</taxon>
        <taxon>Spirurina</taxon>
        <taxon>Spiruromorpha</taxon>
        <taxon>Filarioidea</taxon>
        <taxon>Onchocercidae</taxon>
        <taxon>Onchocerca</taxon>
    </lineage>
</organism>
<dbReference type="AlphaFoldDB" id="A0A182EYA4"/>
<dbReference type="Gene3D" id="3.10.10.10">
    <property type="entry name" value="HIV Type 1 Reverse Transcriptase, subunit A, domain 1"/>
    <property type="match status" value="1"/>
</dbReference>
<evidence type="ECO:0000259" key="1">
    <source>
        <dbReference type="Pfam" id="PF00078"/>
    </source>
</evidence>
<evidence type="ECO:0000313" key="2">
    <source>
        <dbReference type="EMBL" id="VDN00593.1"/>
    </source>
</evidence>
<dbReference type="Gene3D" id="3.30.70.270">
    <property type="match status" value="1"/>
</dbReference>
<name>A0A182EYA4_ONCOC</name>
<sequence length="296" mass="34619">LRFRMMKNVIVADIEKAFLQIELHPSDRNCTRFLWLKDIKSTVSEENINCYRFKRVPFGVISSPFLLSATLNYHLESHKSKIAHEIKKNLYVDNNILSTEGIKEALIKYQEMKSIFCEASMNVREFLSNNQEFNDIIPEKDRADASQMKKILGINWCHTRDIIQLILKQWTGEKLTKRSVLQFVASQYDPLGFLVPVMIQFKIFLQNLWKKNIGWDQTLSKEDEKLWNKLTNEWPKIVTELQRFTTTFSNETQIHVFTDALNIAYAAAVYIQDQTKETFLVFAKSRIAPVKGMTIP</sequence>
<dbReference type="PANTHER" id="PTHR47331">
    <property type="entry name" value="PHD-TYPE DOMAIN-CONTAINING PROTEIN"/>
    <property type="match status" value="1"/>
</dbReference>
<dbReference type="Proteomes" id="UP000271087">
    <property type="component" value="Unassembled WGS sequence"/>
</dbReference>
<proteinExistence type="predicted"/>
<reference evidence="4" key="1">
    <citation type="submission" date="2016-06" db="UniProtKB">
        <authorList>
            <consortium name="WormBaseParasite"/>
        </authorList>
    </citation>
    <scope>IDENTIFICATION</scope>
</reference>
<feature type="domain" description="Reverse transcriptase" evidence="1">
    <location>
        <begin position="9"/>
        <end position="123"/>
    </location>
</feature>
<dbReference type="InterPro" id="IPR000477">
    <property type="entry name" value="RT_dom"/>
</dbReference>
<dbReference type="WBParaSite" id="nOo.2.0.1.t13160-RA">
    <property type="protein sequence ID" value="nOo.2.0.1.t13160-RA"/>
    <property type="gene ID" value="nOo.2.0.1.g13160"/>
</dbReference>
<evidence type="ECO:0000313" key="3">
    <source>
        <dbReference type="Proteomes" id="UP000271087"/>
    </source>
</evidence>
<dbReference type="InterPro" id="IPR008042">
    <property type="entry name" value="Retrotrans_Pao"/>
</dbReference>
<dbReference type="EMBL" id="UYRW01013821">
    <property type="protein sequence ID" value="VDN00593.1"/>
    <property type="molecule type" value="Genomic_DNA"/>
</dbReference>
<accession>A0A182EYA4</accession>
<dbReference type="SUPFAM" id="SSF56672">
    <property type="entry name" value="DNA/RNA polymerases"/>
    <property type="match status" value="1"/>
</dbReference>
<dbReference type="STRING" id="42157.A0A182EYA4"/>
<evidence type="ECO:0000313" key="4">
    <source>
        <dbReference type="WBParaSite" id="nOo.2.0.1.t13160-RA"/>
    </source>
</evidence>
<dbReference type="InterPro" id="IPR043502">
    <property type="entry name" value="DNA/RNA_pol_sf"/>
</dbReference>
<keyword evidence="3" id="KW-1185">Reference proteome</keyword>
<dbReference type="Pfam" id="PF00078">
    <property type="entry name" value="RVT_1"/>
    <property type="match status" value="1"/>
</dbReference>
<reference evidence="2 3" key="2">
    <citation type="submission" date="2018-08" db="EMBL/GenBank/DDBJ databases">
        <authorList>
            <person name="Laetsch R D."/>
            <person name="Stevens L."/>
            <person name="Kumar S."/>
            <person name="Blaxter L. M."/>
        </authorList>
    </citation>
    <scope>NUCLEOTIDE SEQUENCE [LARGE SCALE GENOMIC DNA]</scope>
</reference>
<dbReference type="OrthoDB" id="429521at2759"/>
<dbReference type="InterPro" id="IPR043128">
    <property type="entry name" value="Rev_trsase/Diguanyl_cyclase"/>
</dbReference>
<protein>
    <submittedName>
        <fullName evidence="4">Reverse transcriptase domain-containing protein</fullName>
    </submittedName>
</protein>
<dbReference type="Pfam" id="PF05380">
    <property type="entry name" value="Peptidase_A17"/>
    <property type="match status" value="1"/>
</dbReference>